<dbReference type="EMBL" id="GISG01124656">
    <property type="protein sequence ID" value="MBA4641497.1"/>
    <property type="molecule type" value="Transcribed_RNA"/>
</dbReference>
<reference evidence="1" key="1">
    <citation type="journal article" date="2013" name="J. Plant Res.">
        <title>Effect of fungi and light on seed germination of three Opuntia species from semiarid lands of central Mexico.</title>
        <authorList>
            <person name="Delgado-Sanchez P."/>
            <person name="Jimenez-Bremont J.F."/>
            <person name="Guerrero-Gonzalez Mde L."/>
            <person name="Flores J."/>
        </authorList>
    </citation>
    <scope>NUCLEOTIDE SEQUENCE</scope>
    <source>
        <tissue evidence="1">Cladode</tissue>
    </source>
</reference>
<dbReference type="AlphaFoldDB" id="A0A7C8ZFK2"/>
<reference evidence="1" key="2">
    <citation type="submission" date="2020-07" db="EMBL/GenBank/DDBJ databases">
        <authorList>
            <person name="Vera ALvarez R."/>
            <person name="Arias-Moreno D.M."/>
            <person name="Jimenez-Jacinto V."/>
            <person name="Jimenez-Bremont J.F."/>
            <person name="Swaminathan K."/>
            <person name="Moose S.P."/>
            <person name="Guerrero-Gonzalez M.L."/>
            <person name="Marino-Ramirez L."/>
            <person name="Landsman D."/>
            <person name="Rodriguez-Kessler M."/>
            <person name="Delgado-Sanchez P."/>
        </authorList>
    </citation>
    <scope>NUCLEOTIDE SEQUENCE</scope>
    <source>
        <tissue evidence="1">Cladode</tissue>
    </source>
</reference>
<protein>
    <submittedName>
        <fullName evidence="1">Uncharacterized protein</fullName>
    </submittedName>
</protein>
<sequence>MLYTTCAAPCSVTSMLVRCFPEKHSGILSKFSVQVDAHICYWHTSVPPPLHGACPMDLNASFLAATLLPCNAVQILLHGCEVWECRTLGFLCPSDVKSTIGFL</sequence>
<organism evidence="1">
    <name type="scientific">Opuntia streptacantha</name>
    <name type="common">Prickly pear cactus</name>
    <name type="synonym">Opuntia cardona</name>
    <dbReference type="NCBI Taxonomy" id="393608"/>
    <lineage>
        <taxon>Eukaryota</taxon>
        <taxon>Viridiplantae</taxon>
        <taxon>Streptophyta</taxon>
        <taxon>Embryophyta</taxon>
        <taxon>Tracheophyta</taxon>
        <taxon>Spermatophyta</taxon>
        <taxon>Magnoliopsida</taxon>
        <taxon>eudicotyledons</taxon>
        <taxon>Gunneridae</taxon>
        <taxon>Pentapetalae</taxon>
        <taxon>Caryophyllales</taxon>
        <taxon>Cactineae</taxon>
        <taxon>Cactaceae</taxon>
        <taxon>Opuntioideae</taxon>
        <taxon>Opuntia</taxon>
    </lineage>
</organism>
<name>A0A7C8ZFK2_OPUST</name>
<evidence type="ECO:0000313" key="1">
    <source>
        <dbReference type="EMBL" id="MBA4641497.1"/>
    </source>
</evidence>
<accession>A0A7C8ZFK2</accession>
<proteinExistence type="predicted"/>